<sequence length="584" mass="65377">MASSKKKKKAKKKILSPEEKATRSLQRRHRNEIRATFVAAGFSRVDGAADKQFTFDGVTSDFDDAFIMENVIVFAEYTITKESEISAHIKPKYILYEKIAKGQASFVAFARGAPLNLEGSLDSKYKNEHFRVVILYCSLNTVKAELKEQIPYATFLDYSVVRYFKLLTRTVKLSARNEMLAFLGVGYSEFGDRAVMSNPPSREPFPGSVLPESHSNFPQGFKVVSFYIDPAALLSRSYVLRRDGWRERSGLYQRMIIRGKIESVRKYLVEHKRVFVNNIIVTLPDGTKVLDQNDDTIDPAKINKTQAGTISIPYDFNSIGLIDGQHRVFSYYEGGTNEKVIAPLRTQQNLLVTGIIYPSGVGPDEKTRFEAALFLEINSNQANAKSELKQAINQIIRPFTVDSIARDVLDKLNDGTGALADKFARHYFETQFIKTTSVVSYGLRPLVRPSLPGPIFSRWTDPDKDTFVATENDVARKRYIDHCATQIGVFIAAAKSQLPSSLWTTDRKVKDRLLTPTVINGLIGAMRQAVEAGVPMSFEALRIAFSGLGEFPFSTYTSSRYTVMSSDIYTQFLASLATASADSD</sequence>
<proteinExistence type="predicted"/>
<name>A0ABR9GXN8_9HYPH</name>
<feature type="compositionally biased region" description="Basic residues" evidence="1">
    <location>
        <begin position="1"/>
        <end position="14"/>
    </location>
</feature>
<dbReference type="Proteomes" id="UP000598227">
    <property type="component" value="Unassembled WGS sequence"/>
</dbReference>
<evidence type="ECO:0000313" key="3">
    <source>
        <dbReference type="Proteomes" id="UP000598227"/>
    </source>
</evidence>
<dbReference type="RefSeq" id="WP_192568984.1">
    <property type="nucleotide sequence ID" value="NZ_JACZEP010000020.1"/>
</dbReference>
<protein>
    <submittedName>
        <fullName evidence="2">DGQHR domain-containing protein</fullName>
    </submittedName>
</protein>
<keyword evidence="3" id="KW-1185">Reference proteome</keyword>
<evidence type="ECO:0000256" key="1">
    <source>
        <dbReference type="SAM" id="MobiDB-lite"/>
    </source>
</evidence>
<organism evidence="2 3">
    <name type="scientific">Aminobacter carboxidus</name>
    <dbReference type="NCBI Taxonomy" id="376165"/>
    <lineage>
        <taxon>Bacteria</taxon>
        <taxon>Pseudomonadati</taxon>
        <taxon>Pseudomonadota</taxon>
        <taxon>Alphaproteobacteria</taxon>
        <taxon>Hyphomicrobiales</taxon>
        <taxon>Phyllobacteriaceae</taxon>
        <taxon>Aminobacter</taxon>
    </lineage>
</organism>
<feature type="region of interest" description="Disordered" evidence="1">
    <location>
        <begin position="1"/>
        <end position="27"/>
    </location>
</feature>
<gene>
    <name evidence="2" type="ORF">IHE39_29230</name>
</gene>
<dbReference type="InterPro" id="IPR017601">
    <property type="entry name" value="DGQHR-contain_dom"/>
</dbReference>
<accession>A0ABR9GXN8</accession>
<evidence type="ECO:0000313" key="2">
    <source>
        <dbReference type="EMBL" id="MBE1208380.1"/>
    </source>
</evidence>
<reference evidence="2 3" key="1">
    <citation type="submission" date="2020-09" db="EMBL/GenBank/DDBJ databases">
        <title>Draft Genome Sequence of Aminobacter carboxidus type strain DSM 1086, a soil Gram-negative carboxydobacterium.</title>
        <authorList>
            <person name="Turrini P."/>
            <person name="Tescari M."/>
            <person name="Artuso I."/>
            <person name="Lugli G.A."/>
            <person name="Frangipani E."/>
            <person name="Ventura M."/>
            <person name="Visca P."/>
        </authorList>
    </citation>
    <scope>NUCLEOTIDE SEQUENCE [LARGE SCALE GENOMIC DNA]</scope>
    <source>
        <strain evidence="2 3">DSM 1086</strain>
    </source>
</reference>
<dbReference type="NCBIfam" id="TIGR03187">
    <property type="entry name" value="DGQHR"/>
    <property type="match status" value="1"/>
</dbReference>
<comment type="caution">
    <text evidence="2">The sequence shown here is derived from an EMBL/GenBank/DDBJ whole genome shotgun (WGS) entry which is preliminary data.</text>
</comment>
<dbReference type="EMBL" id="JACZEP010000020">
    <property type="protein sequence ID" value="MBE1208380.1"/>
    <property type="molecule type" value="Genomic_DNA"/>
</dbReference>